<dbReference type="Pfam" id="PF00147">
    <property type="entry name" value="Fibrinogen_C"/>
    <property type="match status" value="1"/>
</dbReference>
<keyword evidence="1" id="KW-0245">EGF-like domain</keyword>
<dbReference type="InterPro" id="IPR014716">
    <property type="entry name" value="Fibrinogen_a/b/g_C_1"/>
</dbReference>
<dbReference type="InterPro" id="IPR002919">
    <property type="entry name" value="TIL_dom"/>
</dbReference>
<comment type="caution">
    <text evidence="4">The sequence shown here is derived from an EMBL/GenBank/DDBJ whole genome shotgun (WGS) entry which is preliminary data.</text>
</comment>
<sequence length="202" mass="21447">MPASSESYIVSTPVSTPVHTVSITAPCPPNMIYSNCSNCQATCELPKVNAVCYSNCSEGCACANGLIQQGPHNCVSPSECSCFVPAGGFVLADGVEGYVNENCTQQCNCSNGHLKCDLNYKCDPRANCELREPAASRCYCIDGYVGDGKTCLPYSDCGDAYISGHRKDGTYVILPVGWPGQPFNVSCDMTTNGGGWTVSIFR</sequence>
<keyword evidence="5" id="KW-1185">Reference proteome</keyword>
<dbReference type="InterPro" id="IPR000742">
    <property type="entry name" value="EGF"/>
</dbReference>
<dbReference type="PROSITE" id="PS51406">
    <property type="entry name" value="FIBRINOGEN_C_2"/>
    <property type="match status" value="1"/>
</dbReference>
<feature type="domain" description="Fibrinogen C-terminal" evidence="3">
    <location>
        <begin position="148"/>
        <end position="202"/>
    </location>
</feature>
<evidence type="ECO:0000313" key="4">
    <source>
        <dbReference type="EMBL" id="KAJ8040513.1"/>
    </source>
</evidence>
<dbReference type="Pfam" id="PF01826">
    <property type="entry name" value="TIL"/>
    <property type="match status" value="1"/>
</dbReference>
<dbReference type="EMBL" id="JAIZAY010000006">
    <property type="protein sequence ID" value="KAJ8040513.1"/>
    <property type="molecule type" value="Genomic_DNA"/>
</dbReference>
<dbReference type="InterPro" id="IPR002181">
    <property type="entry name" value="Fibrinogen_a/b/g_C_dom"/>
</dbReference>
<dbReference type="InterPro" id="IPR036084">
    <property type="entry name" value="Ser_inhib-like_sf"/>
</dbReference>
<dbReference type="PANTHER" id="PTHR46160">
    <property type="entry name" value="ALPHA-TECTORIN-RELATED"/>
    <property type="match status" value="1"/>
</dbReference>
<dbReference type="PANTHER" id="PTHR46160:SF8">
    <property type="entry name" value="VWFD DOMAIN-CONTAINING PROTEIN"/>
    <property type="match status" value="1"/>
</dbReference>
<dbReference type="Proteomes" id="UP001152320">
    <property type="component" value="Chromosome 6"/>
</dbReference>
<name>A0A9Q1HCP0_HOLLE</name>
<dbReference type="CDD" id="cd19941">
    <property type="entry name" value="TIL"/>
    <property type="match status" value="1"/>
</dbReference>
<evidence type="ECO:0000256" key="1">
    <source>
        <dbReference type="ARBA" id="ARBA00022536"/>
    </source>
</evidence>
<organism evidence="4 5">
    <name type="scientific">Holothuria leucospilota</name>
    <name type="common">Black long sea cucumber</name>
    <name type="synonym">Mertensiothuria leucospilota</name>
    <dbReference type="NCBI Taxonomy" id="206669"/>
    <lineage>
        <taxon>Eukaryota</taxon>
        <taxon>Metazoa</taxon>
        <taxon>Echinodermata</taxon>
        <taxon>Eleutherozoa</taxon>
        <taxon>Echinozoa</taxon>
        <taxon>Holothuroidea</taxon>
        <taxon>Aspidochirotacea</taxon>
        <taxon>Aspidochirotida</taxon>
        <taxon>Holothuriidae</taxon>
        <taxon>Holothuria</taxon>
    </lineage>
</organism>
<dbReference type="SUPFAM" id="SSF56496">
    <property type="entry name" value="Fibrinogen C-terminal domain-like"/>
    <property type="match status" value="1"/>
</dbReference>
<dbReference type="PROSITE" id="PS01186">
    <property type="entry name" value="EGF_2"/>
    <property type="match status" value="1"/>
</dbReference>
<dbReference type="AlphaFoldDB" id="A0A9Q1HCP0"/>
<dbReference type="OrthoDB" id="5971203at2759"/>
<gene>
    <name evidence="4" type="ORF">HOLleu_14827</name>
</gene>
<dbReference type="Gene3D" id="3.90.215.10">
    <property type="entry name" value="Gamma Fibrinogen, chain A, domain 1"/>
    <property type="match status" value="1"/>
</dbReference>
<dbReference type="InterPro" id="IPR036056">
    <property type="entry name" value="Fibrinogen-like_C"/>
</dbReference>
<dbReference type="Pfam" id="PF12947">
    <property type="entry name" value="EGF_3"/>
    <property type="match status" value="1"/>
</dbReference>
<reference evidence="4" key="1">
    <citation type="submission" date="2021-10" db="EMBL/GenBank/DDBJ databases">
        <title>Tropical sea cucumber genome reveals ecological adaptation and Cuvierian tubules defense mechanism.</title>
        <authorList>
            <person name="Chen T."/>
        </authorList>
    </citation>
    <scope>NUCLEOTIDE SEQUENCE</scope>
    <source>
        <strain evidence="4">Nanhai2018</strain>
        <tissue evidence="4">Muscle</tissue>
    </source>
</reference>
<keyword evidence="2" id="KW-1015">Disulfide bond</keyword>
<dbReference type="InterPro" id="IPR052749">
    <property type="entry name" value="Alpha-tectorin"/>
</dbReference>
<dbReference type="InterPro" id="IPR024731">
    <property type="entry name" value="NELL2-like_EGF"/>
</dbReference>
<dbReference type="Gene3D" id="2.10.25.10">
    <property type="entry name" value="Laminin"/>
    <property type="match status" value="2"/>
</dbReference>
<evidence type="ECO:0000259" key="3">
    <source>
        <dbReference type="PROSITE" id="PS51406"/>
    </source>
</evidence>
<evidence type="ECO:0000313" key="5">
    <source>
        <dbReference type="Proteomes" id="UP001152320"/>
    </source>
</evidence>
<dbReference type="NCBIfam" id="NF040941">
    <property type="entry name" value="GGGWT_bact"/>
    <property type="match status" value="1"/>
</dbReference>
<evidence type="ECO:0000256" key="2">
    <source>
        <dbReference type="ARBA" id="ARBA00023157"/>
    </source>
</evidence>
<proteinExistence type="predicted"/>
<dbReference type="SUPFAM" id="SSF57567">
    <property type="entry name" value="Serine protease inhibitors"/>
    <property type="match status" value="1"/>
</dbReference>
<protein>
    <submittedName>
        <fullName evidence="4">Fibrinogen C domain-containing protein 1</fullName>
    </submittedName>
</protein>
<accession>A0A9Q1HCP0</accession>